<organism evidence="7 8">
    <name type="scientific">Musa troglodytarum</name>
    <name type="common">fe'i banana</name>
    <dbReference type="NCBI Taxonomy" id="320322"/>
    <lineage>
        <taxon>Eukaryota</taxon>
        <taxon>Viridiplantae</taxon>
        <taxon>Streptophyta</taxon>
        <taxon>Embryophyta</taxon>
        <taxon>Tracheophyta</taxon>
        <taxon>Spermatophyta</taxon>
        <taxon>Magnoliopsida</taxon>
        <taxon>Liliopsida</taxon>
        <taxon>Zingiberales</taxon>
        <taxon>Musaceae</taxon>
        <taxon>Musa</taxon>
    </lineage>
</organism>
<dbReference type="AlphaFoldDB" id="A0A9E7KNV4"/>
<dbReference type="Pfam" id="PF00891">
    <property type="entry name" value="Methyltransf_2"/>
    <property type="match status" value="1"/>
</dbReference>
<proteinExistence type="predicted"/>
<dbReference type="InterPro" id="IPR036390">
    <property type="entry name" value="WH_DNA-bd_sf"/>
</dbReference>
<gene>
    <name evidence="7" type="ORF">MUK42_03422</name>
</gene>
<dbReference type="FunFam" id="1.10.10.10:FF:000357">
    <property type="entry name" value="Caffeic acid 3-O-methyltransferase"/>
    <property type="match status" value="1"/>
</dbReference>
<dbReference type="InterPro" id="IPR036388">
    <property type="entry name" value="WH-like_DNA-bd_sf"/>
</dbReference>
<evidence type="ECO:0000313" key="8">
    <source>
        <dbReference type="Proteomes" id="UP001055439"/>
    </source>
</evidence>
<keyword evidence="2" id="KW-0808">Transferase</keyword>
<dbReference type="PIRSF" id="PIRSF005739">
    <property type="entry name" value="O-mtase"/>
    <property type="match status" value="1"/>
</dbReference>
<dbReference type="EMBL" id="CP097510">
    <property type="protein sequence ID" value="URE22534.1"/>
    <property type="molecule type" value="Genomic_DNA"/>
</dbReference>
<dbReference type="InterPro" id="IPR029063">
    <property type="entry name" value="SAM-dependent_MTases_sf"/>
</dbReference>
<feature type="domain" description="O-methyltransferase dimerisation" evidence="6">
    <location>
        <begin position="26"/>
        <end position="117"/>
    </location>
</feature>
<dbReference type="InterPro" id="IPR016461">
    <property type="entry name" value="COMT-like"/>
</dbReference>
<evidence type="ECO:0000256" key="4">
    <source>
        <dbReference type="PIRSR" id="PIRSR005739-1"/>
    </source>
</evidence>
<sequence>MTAMNEVLRLTPEEEVEEEACMRALQLSSVVILPMTLKVAIELGLFEIIVGAGPGGALSAEEIAAQLPAKNPQAANWVDRLLCLLAANDVVACTVVSADGRSLRKYSMTPVCKYLTTNEGASIAKYALLEHDKINIDIWHHVKESVLGGVHPVEAAYGMSAFDYMGTDPRFSKVFNEGMLSHSGIMVKQLLRNYDGFAGINVLVDVGGNDGATLRMITSQHPRVKGINFDLPHVISTAQPIPGVQHVSGDMFDSVPCGDAIFLKWILHDWSDDLCVTLLKNCWKSLPENGKVLVVEYIRPVAPAATAKAQFVFQLDLVMLAHCIGGKERTEEEFRALATEAGFAGFNAAAMFAGMSVLEFTK</sequence>
<name>A0A9E7KNV4_9LILI</name>
<accession>A0A9E7KNV4</accession>
<keyword evidence="1" id="KW-0489">Methyltransferase</keyword>
<dbReference type="Proteomes" id="UP001055439">
    <property type="component" value="Chromosome 8"/>
</dbReference>
<keyword evidence="8" id="KW-1185">Reference proteome</keyword>
<dbReference type="SUPFAM" id="SSF53335">
    <property type="entry name" value="S-adenosyl-L-methionine-dependent methyltransferases"/>
    <property type="match status" value="1"/>
</dbReference>
<evidence type="ECO:0000256" key="2">
    <source>
        <dbReference type="ARBA" id="ARBA00022679"/>
    </source>
</evidence>
<dbReference type="GO" id="GO:0032259">
    <property type="term" value="P:methylation"/>
    <property type="evidence" value="ECO:0007669"/>
    <property type="project" value="UniProtKB-KW"/>
</dbReference>
<dbReference type="FunFam" id="3.40.50.150:FF:000061">
    <property type="entry name" value="Caffeic acid O-methyltransferase"/>
    <property type="match status" value="1"/>
</dbReference>
<dbReference type="PANTHER" id="PTHR11746">
    <property type="entry name" value="O-METHYLTRANSFERASE"/>
    <property type="match status" value="1"/>
</dbReference>
<evidence type="ECO:0000313" key="7">
    <source>
        <dbReference type="EMBL" id="URE22534.1"/>
    </source>
</evidence>
<feature type="active site" description="Proton acceptor" evidence="4">
    <location>
        <position position="268"/>
    </location>
</feature>
<dbReference type="InterPro" id="IPR001077">
    <property type="entry name" value="COMT_C"/>
</dbReference>
<dbReference type="Gene3D" id="3.40.50.150">
    <property type="entry name" value="Vaccinia Virus protein VP39"/>
    <property type="match status" value="1"/>
</dbReference>
<dbReference type="Gene3D" id="1.10.10.10">
    <property type="entry name" value="Winged helix-like DNA-binding domain superfamily/Winged helix DNA-binding domain"/>
    <property type="match status" value="1"/>
</dbReference>
<evidence type="ECO:0000256" key="3">
    <source>
        <dbReference type="ARBA" id="ARBA00022691"/>
    </source>
</evidence>
<dbReference type="InterPro" id="IPR012967">
    <property type="entry name" value="COMT_dimerisation"/>
</dbReference>
<reference evidence="7" key="1">
    <citation type="submission" date="2022-05" db="EMBL/GenBank/DDBJ databases">
        <title>The Musa troglodytarum L. genome provides insights into the mechanism of non-climacteric behaviour and enrichment of carotenoids.</title>
        <authorList>
            <person name="Wang J."/>
        </authorList>
    </citation>
    <scope>NUCLEOTIDE SEQUENCE</scope>
    <source>
        <tissue evidence="7">Leaf</tissue>
    </source>
</reference>
<dbReference type="GO" id="GO:0046983">
    <property type="term" value="F:protein dimerization activity"/>
    <property type="evidence" value="ECO:0007669"/>
    <property type="project" value="InterPro"/>
</dbReference>
<dbReference type="Pfam" id="PF08100">
    <property type="entry name" value="Dimerisation"/>
    <property type="match status" value="1"/>
</dbReference>
<evidence type="ECO:0000259" key="6">
    <source>
        <dbReference type="Pfam" id="PF08100"/>
    </source>
</evidence>
<evidence type="ECO:0000256" key="1">
    <source>
        <dbReference type="ARBA" id="ARBA00022603"/>
    </source>
</evidence>
<evidence type="ECO:0000259" key="5">
    <source>
        <dbReference type="Pfam" id="PF00891"/>
    </source>
</evidence>
<feature type="domain" description="O-methyltransferase C-terminal" evidence="5">
    <location>
        <begin position="139"/>
        <end position="344"/>
    </location>
</feature>
<keyword evidence="3" id="KW-0949">S-adenosyl-L-methionine</keyword>
<dbReference type="OrthoDB" id="756662at2759"/>
<dbReference type="GO" id="GO:0008171">
    <property type="term" value="F:O-methyltransferase activity"/>
    <property type="evidence" value="ECO:0007669"/>
    <property type="project" value="InterPro"/>
</dbReference>
<dbReference type="PROSITE" id="PS51683">
    <property type="entry name" value="SAM_OMT_II"/>
    <property type="match status" value="1"/>
</dbReference>
<dbReference type="SUPFAM" id="SSF46785">
    <property type="entry name" value="Winged helix' DNA-binding domain"/>
    <property type="match status" value="1"/>
</dbReference>
<protein>
    <submittedName>
        <fullName evidence="7">Caffeic acid</fullName>
    </submittedName>
</protein>